<keyword evidence="12" id="KW-1185">Reference proteome</keyword>
<evidence type="ECO:0000313" key="11">
    <source>
        <dbReference type="EMBL" id="WRQ86103.1"/>
    </source>
</evidence>
<comment type="similarity">
    <text evidence="2">Belongs to the TonB family.</text>
</comment>
<gene>
    <name evidence="11" type="ORF">K1X11_014910</name>
</gene>
<proteinExistence type="inferred from homology"/>
<evidence type="ECO:0000256" key="3">
    <source>
        <dbReference type="ARBA" id="ARBA00022448"/>
    </source>
</evidence>
<dbReference type="InterPro" id="IPR006260">
    <property type="entry name" value="TonB/TolA_C"/>
</dbReference>
<organism evidence="11 12">
    <name type="scientific">Actomonas aquatica</name>
    <dbReference type="NCBI Taxonomy" id="2866162"/>
    <lineage>
        <taxon>Bacteria</taxon>
        <taxon>Pseudomonadati</taxon>
        <taxon>Verrucomicrobiota</taxon>
        <taxon>Opitutia</taxon>
        <taxon>Opitutales</taxon>
        <taxon>Opitutaceae</taxon>
        <taxon>Actomonas</taxon>
    </lineage>
</organism>
<evidence type="ECO:0000313" key="12">
    <source>
        <dbReference type="Proteomes" id="UP000738431"/>
    </source>
</evidence>
<evidence type="ECO:0000256" key="2">
    <source>
        <dbReference type="ARBA" id="ARBA00006555"/>
    </source>
</evidence>
<dbReference type="EMBL" id="CP139781">
    <property type="protein sequence ID" value="WRQ86103.1"/>
    <property type="molecule type" value="Genomic_DNA"/>
</dbReference>
<sequence>MIFQRFGSWCSPHKIAGFLAGTAFFLLLSGVPARAQDRDPAELDVQPKVTRQQKPIYPFAMHRLGITGQVIVAFIVQSDGRVGAAYAVKASHPSFRQAAIDAVERWRFEPGRKDGRAVDVRMQVPIIFNITGEPQNLGWKVKRPREFPETIPRKFRWDDAPVLVDYSPPVYPRQALLEKRYGKVTVSFMVSPTGQVIQTQAEPDGDPDFQGAAVAAAETFRFKPAKLDDGTPCGAILKMEFDFYLSSDRSDAPYTDEMRRIIKVLSRKPDSLPGLKDLDKMPRPVAQRAPTVPPELQRKGQPAKAMVEFIISRSGLVLLPRVVETTDEAFGYAAVHAVADWGFVPPVIDGKPVDVIARVPVAYNPEPSGD</sequence>
<feature type="domain" description="TonB C-terminal" evidence="10">
    <location>
        <begin position="42"/>
        <end position="137"/>
    </location>
</feature>
<keyword evidence="5" id="KW-0997">Cell inner membrane</keyword>
<dbReference type="RefSeq" id="WP_221031611.1">
    <property type="nucleotide sequence ID" value="NZ_CP139781.1"/>
</dbReference>
<keyword evidence="9" id="KW-0472">Membrane</keyword>
<keyword evidence="4" id="KW-1003">Cell membrane</keyword>
<reference evidence="11 12" key="1">
    <citation type="submission" date="2021-08" db="EMBL/GenBank/DDBJ databases">
        <authorList>
            <person name="Zhang D."/>
            <person name="Zhang A."/>
            <person name="Wang L."/>
        </authorList>
    </citation>
    <scope>NUCLEOTIDE SEQUENCE [LARGE SCALE GENOMIC DNA]</scope>
    <source>
        <strain evidence="11 12">WL0086</strain>
    </source>
</reference>
<protein>
    <submittedName>
        <fullName evidence="11">TonB family protein</fullName>
    </submittedName>
</protein>
<dbReference type="Proteomes" id="UP000738431">
    <property type="component" value="Chromosome"/>
</dbReference>
<accession>A0ABZ1C476</accession>
<evidence type="ECO:0000256" key="8">
    <source>
        <dbReference type="ARBA" id="ARBA00022989"/>
    </source>
</evidence>
<dbReference type="InterPro" id="IPR051045">
    <property type="entry name" value="TonB-dependent_transducer"/>
</dbReference>
<comment type="subcellular location">
    <subcellularLocation>
        <location evidence="1">Cell inner membrane</location>
        <topology evidence="1">Single-pass membrane protein</topology>
        <orientation evidence="1">Periplasmic side</orientation>
    </subcellularLocation>
</comment>
<keyword evidence="7" id="KW-0653">Protein transport</keyword>
<evidence type="ECO:0000256" key="1">
    <source>
        <dbReference type="ARBA" id="ARBA00004383"/>
    </source>
</evidence>
<evidence type="ECO:0000256" key="4">
    <source>
        <dbReference type="ARBA" id="ARBA00022475"/>
    </source>
</evidence>
<keyword evidence="3" id="KW-0813">Transport</keyword>
<dbReference type="SUPFAM" id="SSF74653">
    <property type="entry name" value="TolA/TonB C-terminal domain"/>
    <property type="match status" value="3"/>
</dbReference>
<dbReference type="PROSITE" id="PS52015">
    <property type="entry name" value="TONB_CTD"/>
    <property type="match status" value="3"/>
</dbReference>
<evidence type="ECO:0000259" key="10">
    <source>
        <dbReference type="PROSITE" id="PS52015"/>
    </source>
</evidence>
<dbReference type="PANTHER" id="PTHR33446:SF2">
    <property type="entry name" value="PROTEIN TONB"/>
    <property type="match status" value="1"/>
</dbReference>
<dbReference type="Gene3D" id="3.30.1150.10">
    <property type="match status" value="3"/>
</dbReference>
<dbReference type="NCBIfam" id="TIGR01352">
    <property type="entry name" value="tonB_Cterm"/>
    <property type="match status" value="3"/>
</dbReference>
<evidence type="ECO:0000256" key="9">
    <source>
        <dbReference type="ARBA" id="ARBA00023136"/>
    </source>
</evidence>
<name>A0ABZ1C476_9BACT</name>
<dbReference type="InterPro" id="IPR037682">
    <property type="entry name" value="TonB_C"/>
</dbReference>
<feature type="domain" description="TonB C-terminal" evidence="10">
    <location>
        <begin position="156"/>
        <end position="252"/>
    </location>
</feature>
<reference evidence="11 12" key="2">
    <citation type="submission" date="2023-12" db="EMBL/GenBank/DDBJ databases">
        <title>Description of an unclassified Opitutus bacterium of Verrucomicrobiota.</title>
        <authorList>
            <person name="Zhang D.-F."/>
        </authorList>
    </citation>
    <scope>NUCLEOTIDE SEQUENCE [LARGE SCALE GENOMIC DNA]</scope>
    <source>
        <strain evidence="11 12">WL0086</strain>
    </source>
</reference>
<evidence type="ECO:0000256" key="7">
    <source>
        <dbReference type="ARBA" id="ARBA00022927"/>
    </source>
</evidence>
<keyword evidence="6" id="KW-0812">Transmembrane</keyword>
<keyword evidence="8" id="KW-1133">Transmembrane helix</keyword>
<evidence type="ECO:0000256" key="6">
    <source>
        <dbReference type="ARBA" id="ARBA00022692"/>
    </source>
</evidence>
<evidence type="ECO:0000256" key="5">
    <source>
        <dbReference type="ARBA" id="ARBA00022519"/>
    </source>
</evidence>
<feature type="domain" description="TonB C-terminal" evidence="10">
    <location>
        <begin position="277"/>
        <end position="370"/>
    </location>
</feature>
<dbReference type="PANTHER" id="PTHR33446">
    <property type="entry name" value="PROTEIN TONB-RELATED"/>
    <property type="match status" value="1"/>
</dbReference>
<dbReference type="Pfam" id="PF03544">
    <property type="entry name" value="TonB_C"/>
    <property type="match status" value="3"/>
</dbReference>